<keyword evidence="2" id="KW-1185">Reference proteome</keyword>
<accession>A0A3M9MV56</accession>
<dbReference type="OrthoDB" id="952712at2"/>
<dbReference type="RefSeq" id="WP_123132497.1">
    <property type="nucleotide sequence ID" value="NZ_RJJE01000009.1"/>
</dbReference>
<name>A0A3M9MV56_9BACT</name>
<comment type="caution">
    <text evidence="1">The sequence shown here is derived from an EMBL/GenBank/DDBJ whole genome shotgun (WGS) entry which is preliminary data.</text>
</comment>
<dbReference type="AlphaFoldDB" id="A0A3M9MV56"/>
<proteinExistence type="predicted"/>
<gene>
    <name evidence="1" type="ORF">EFA69_07565</name>
</gene>
<sequence>MKKNLLLNYWQVLLCTLALSGCGQKEEDPSPDAALLNGTWKVAVHEGMLRFPSGKPDLSGQSYYPPYRIEGGDTLFWQFQQEKLLTLKDPYLPAQILRDGMEEPEDSASAALPLDMIERTFQWALKDDFLEFMEVSSRPRYLFGHRYKIEKLTSDSLVLQFHSFPLQPETGVITPDNPESVSSFVRKVRLARAK</sequence>
<reference evidence="1 2" key="1">
    <citation type="submission" date="2018-11" db="EMBL/GenBank/DDBJ databases">
        <title>Rufibacter latericius sp. nov., isolated from water in Baiyang Lake.</title>
        <authorList>
            <person name="Yang Y."/>
        </authorList>
    </citation>
    <scope>NUCLEOTIDE SEQUENCE [LARGE SCALE GENOMIC DNA]</scope>
    <source>
        <strain evidence="1 2">MCC P1</strain>
    </source>
</reference>
<dbReference type="EMBL" id="RJJE01000009">
    <property type="protein sequence ID" value="RNI29411.1"/>
    <property type="molecule type" value="Genomic_DNA"/>
</dbReference>
<dbReference type="Proteomes" id="UP000271010">
    <property type="component" value="Unassembled WGS sequence"/>
</dbReference>
<organism evidence="1 2">
    <name type="scientific">Rufibacter immobilis</name>
    <dbReference type="NCBI Taxonomy" id="1348778"/>
    <lineage>
        <taxon>Bacteria</taxon>
        <taxon>Pseudomonadati</taxon>
        <taxon>Bacteroidota</taxon>
        <taxon>Cytophagia</taxon>
        <taxon>Cytophagales</taxon>
        <taxon>Hymenobacteraceae</taxon>
        <taxon>Rufibacter</taxon>
    </lineage>
</organism>
<evidence type="ECO:0000313" key="2">
    <source>
        <dbReference type="Proteomes" id="UP000271010"/>
    </source>
</evidence>
<dbReference type="PROSITE" id="PS51257">
    <property type="entry name" value="PROKAR_LIPOPROTEIN"/>
    <property type="match status" value="1"/>
</dbReference>
<evidence type="ECO:0000313" key="1">
    <source>
        <dbReference type="EMBL" id="RNI29411.1"/>
    </source>
</evidence>
<protein>
    <submittedName>
        <fullName evidence="1">Uncharacterized protein</fullName>
    </submittedName>
</protein>